<evidence type="ECO:0000313" key="3">
    <source>
        <dbReference type="Proteomes" id="UP000218231"/>
    </source>
</evidence>
<gene>
    <name evidence="2" type="ORF">WR25_16446</name>
</gene>
<proteinExistence type="predicted"/>
<protein>
    <submittedName>
        <fullName evidence="2">Uncharacterized protein</fullName>
    </submittedName>
</protein>
<keyword evidence="3" id="KW-1185">Reference proteome</keyword>
<evidence type="ECO:0000256" key="1">
    <source>
        <dbReference type="SAM" id="MobiDB-lite"/>
    </source>
</evidence>
<organism evidence="2 3">
    <name type="scientific">Diploscapter pachys</name>
    <dbReference type="NCBI Taxonomy" id="2018661"/>
    <lineage>
        <taxon>Eukaryota</taxon>
        <taxon>Metazoa</taxon>
        <taxon>Ecdysozoa</taxon>
        <taxon>Nematoda</taxon>
        <taxon>Chromadorea</taxon>
        <taxon>Rhabditida</taxon>
        <taxon>Rhabditina</taxon>
        <taxon>Rhabditomorpha</taxon>
        <taxon>Rhabditoidea</taxon>
        <taxon>Rhabditidae</taxon>
        <taxon>Diploscapter</taxon>
    </lineage>
</organism>
<name>A0A2A2M3Y0_9BILA</name>
<feature type="region of interest" description="Disordered" evidence="1">
    <location>
        <begin position="1"/>
        <end position="27"/>
    </location>
</feature>
<comment type="caution">
    <text evidence="2">The sequence shown here is derived from an EMBL/GenBank/DDBJ whole genome shotgun (WGS) entry which is preliminary data.</text>
</comment>
<dbReference type="EMBL" id="LIAE01005658">
    <property type="protein sequence ID" value="PAV93170.1"/>
    <property type="molecule type" value="Genomic_DNA"/>
</dbReference>
<evidence type="ECO:0000313" key="2">
    <source>
        <dbReference type="EMBL" id="PAV93170.1"/>
    </source>
</evidence>
<dbReference type="Proteomes" id="UP000218231">
    <property type="component" value="Unassembled WGS sequence"/>
</dbReference>
<dbReference type="AlphaFoldDB" id="A0A2A2M3Y0"/>
<reference evidence="2 3" key="1">
    <citation type="journal article" date="2017" name="Curr. Biol.">
        <title>Genome architecture and evolution of a unichromosomal asexual nematode.</title>
        <authorList>
            <person name="Fradin H."/>
            <person name="Zegar C."/>
            <person name="Gutwein M."/>
            <person name="Lucas J."/>
            <person name="Kovtun M."/>
            <person name="Corcoran D."/>
            <person name="Baugh L.R."/>
            <person name="Kiontke K."/>
            <person name="Gunsalus K."/>
            <person name="Fitch D.H."/>
            <person name="Piano F."/>
        </authorList>
    </citation>
    <scope>NUCLEOTIDE SEQUENCE [LARGE SCALE GENOMIC DNA]</scope>
    <source>
        <strain evidence="2">PF1309</strain>
    </source>
</reference>
<sequence length="168" mass="17477">MPGCDRVNDNSRAPTFAVTNDPPEGRRIASTAWTSAPLVRPKGTMAMPPGDPSDASRPWKISPLASAMALSSAKNSVWAGAMAVTIAMCGRTRRRCTAPVSERSSAANSASLALVFPTEPVTPITVPLMRARAARPRSFRAAKVSATRTCGWGVSADTIAPAAPCAKA</sequence>
<accession>A0A2A2M3Y0</accession>